<feature type="transmembrane region" description="Helical" evidence="7">
    <location>
        <begin position="39"/>
        <end position="59"/>
    </location>
</feature>
<keyword evidence="6 7" id="KW-0472">Membrane</keyword>
<organism evidence="9 10">
    <name type="scientific">Paenibacillus odorifer</name>
    <dbReference type="NCBI Taxonomy" id="189426"/>
    <lineage>
        <taxon>Bacteria</taxon>
        <taxon>Bacillati</taxon>
        <taxon>Bacillota</taxon>
        <taxon>Bacilli</taxon>
        <taxon>Bacillales</taxon>
        <taxon>Paenibacillaceae</taxon>
        <taxon>Paenibacillus</taxon>
    </lineage>
</organism>
<gene>
    <name evidence="9" type="ORF">BSK52_19900</name>
</gene>
<feature type="transmembrane region" description="Helical" evidence="7">
    <location>
        <begin position="406"/>
        <end position="424"/>
    </location>
</feature>
<feature type="transmembrane region" description="Helical" evidence="7">
    <location>
        <begin position="381"/>
        <end position="400"/>
    </location>
</feature>
<feature type="transmembrane region" description="Helical" evidence="7">
    <location>
        <begin position="269"/>
        <end position="302"/>
    </location>
</feature>
<keyword evidence="2" id="KW-0813">Transport</keyword>
<feature type="transmembrane region" description="Helical" evidence="7">
    <location>
        <begin position="150"/>
        <end position="169"/>
    </location>
</feature>
<evidence type="ECO:0000256" key="6">
    <source>
        <dbReference type="ARBA" id="ARBA00023136"/>
    </source>
</evidence>
<comment type="caution">
    <text evidence="9">The sequence shown here is derived from an EMBL/GenBank/DDBJ whole genome shotgun (WGS) entry which is preliminary data.</text>
</comment>
<evidence type="ECO:0000256" key="5">
    <source>
        <dbReference type="ARBA" id="ARBA00022989"/>
    </source>
</evidence>
<feature type="transmembrane region" description="Helical" evidence="7">
    <location>
        <begin position="355"/>
        <end position="374"/>
    </location>
</feature>
<evidence type="ECO:0000256" key="7">
    <source>
        <dbReference type="SAM" id="Phobius"/>
    </source>
</evidence>
<dbReference type="PROSITE" id="PS51257">
    <property type="entry name" value="PROKAR_LIPOPROTEIN"/>
    <property type="match status" value="1"/>
</dbReference>
<dbReference type="InterPro" id="IPR004841">
    <property type="entry name" value="AA-permease/SLC12A_dom"/>
</dbReference>
<keyword evidence="3 7" id="KW-0812">Transmembrane</keyword>
<dbReference type="RefSeq" id="WP_076120381.1">
    <property type="nucleotide sequence ID" value="NZ_MPTC01000019.1"/>
</dbReference>
<dbReference type="OrthoDB" id="9780162at2"/>
<accession>A0A1R0XSM8</accession>
<comment type="subcellular location">
    <subcellularLocation>
        <location evidence="1">Membrane</location>
        <topology evidence="1">Multi-pass membrane protein</topology>
    </subcellularLocation>
</comment>
<evidence type="ECO:0000313" key="9">
    <source>
        <dbReference type="EMBL" id="OMD38151.1"/>
    </source>
</evidence>
<evidence type="ECO:0000256" key="2">
    <source>
        <dbReference type="ARBA" id="ARBA00022448"/>
    </source>
</evidence>
<dbReference type="Gene3D" id="1.20.1740.10">
    <property type="entry name" value="Amino acid/polyamine transporter I"/>
    <property type="match status" value="1"/>
</dbReference>
<dbReference type="Proteomes" id="UP000187439">
    <property type="component" value="Unassembled WGS sequence"/>
</dbReference>
<dbReference type="PIRSF" id="PIRSF006060">
    <property type="entry name" value="AA_transporter"/>
    <property type="match status" value="1"/>
</dbReference>
<dbReference type="Pfam" id="PF00324">
    <property type="entry name" value="AA_permease"/>
    <property type="match status" value="1"/>
</dbReference>
<evidence type="ECO:0000259" key="8">
    <source>
        <dbReference type="Pfam" id="PF00324"/>
    </source>
</evidence>
<dbReference type="GO" id="GO:0055085">
    <property type="term" value="P:transmembrane transport"/>
    <property type="evidence" value="ECO:0007669"/>
    <property type="project" value="InterPro"/>
</dbReference>
<dbReference type="GO" id="GO:0016020">
    <property type="term" value="C:membrane"/>
    <property type="evidence" value="ECO:0007669"/>
    <property type="project" value="UniProtKB-SubCell"/>
</dbReference>
<evidence type="ECO:0000256" key="3">
    <source>
        <dbReference type="ARBA" id="ARBA00022692"/>
    </source>
</evidence>
<feature type="transmembrane region" description="Helical" evidence="7">
    <location>
        <begin position="120"/>
        <end position="138"/>
    </location>
</feature>
<evidence type="ECO:0000256" key="1">
    <source>
        <dbReference type="ARBA" id="ARBA00004141"/>
    </source>
</evidence>
<keyword evidence="5 7" id="KW-1133">Transmembrane helix</keyword>
<dbReference type="PANTHER" id="PTHR43495:SF5">
    <property type="entry name" value="GAMMA-AMINOBUTYRIC ACID PERMEASE"/>
    <property type="match status" value="1"/>
</dbReference>
<dbReference type="PANTHER" id="PTHR43495">
    <property type="entry name" value="GABA PERMEASE"/>
    <property type="match status" value="1"/>
</dbReference>
<dbReference type="EMBL" id="MPTC01000019">
    <property type="protein sequence ID" value="OMD38151.1"/>
    <property type="molecule type" value="Genomic_DNA"/>
</dbReference>
<protein>
    <submittedName>
        <fullName evidence="9">Transporter</fullName>
    </submittedName>
</protein>
<feature type="transmembrane region" description="Helical" evidence="7">
    <location>
        <begin position="228"/>
        <end position="249"/>
    </location>
</feature>
<sequence length="436" mass="47683">MGTPTGKLPWWQLTLFGVGCTIGTGFFLGSSIAIRKSGLLVLVIFVLAAVATLFVYEALAQMTMQDPQKGSFRSYAKEAFGRWAGFGMGWIYWCSEILILGSTLTALGLFSRVWFPSWPLWIFTAIYAVMGLLVIILGSQGINKAENLFAMIKIAAVLMFIVVAAVALLRGRGNWDTLHSSAAWLNKGWMGAWKGLLYAFYAFGGIEVMGFMASDLRDSKEAPKAGRFMLLGVTLLYVLSIGLALLFVSPEKVRPDQSSIIAALEAMELPILVYVLNGVMIVAGFSILVASLYAVSTMLVTLAEDKDAPSWLAVTKGKREMPLYALGINMLGLCVTIVLSLFLPKQIFEHITTAAGLVILYTWLFILASFLKLLKPKMGGWIRSMVAMALIIAAVAGTLFEKGGRPGFWSSLLIICVIALITWFREHLLKKRGQTS</sequence>
<evidence type="ECO:0000256" key="4">
    <source>
        <dbReference type="ARBA" id="ARBA00022970"/>
    </source>
</evidence>
<reference evidence="9 10" key="1">
    <citation type="submission" date="2016-10" db="EMBL/GenBank/DDBJ databases">
        <title>Paenibacillus species isolates.</title>
        <authorList>
            <person name="Beno S.M."/>
        </authorList>
    </citation>
    <scope>NUCLEOTIDE SEQUENCE [LARGE SCALE GENOMIC DNA]</scope>
    <source>
        <strain evidence="9 10">FSL H7-0710</strain>
    </source>
</reference>
<dbReference type="GO" id="GO:0006865">
    <property type="term" value="P:amino acid transport"/>
    <property type="evidence" value="ECO:0007669"/>
    <property type="project" value="UniProtKB-KW"/>
</dbReference>
<proteinExistence type="predicted"/>
<feature type="domain" description="Amino acid permease/ SLC12A" evidence="8">
    <location>
        <begin position="13"/>
        <end position="382"/>
    </location>
</feature>
<feature type="transmembrane region" description="Helical" evidence="7">
    <location>
        <begin position="12"/>
        <end position="33"/>
    </location>
</feature>
<name>A0A1R0XSM8_9BACL</name>
<feature type="transmembrane region" description="Helical" evidence="7">
    <location>
        <begin position="323"/>
        <end position="343"/>
    </location>
</feature>
<evidence type="ECO:0000313" key="10">
    <source>
        <dbReference type="Proteomes" id="UP000187439"/>
    </source>
</evidence>
<keyword evidence="4" id="KW-0029">Amino-acid transport</keyword>
<feature type="transmembrane region" description="Helical" evidence="7">
    <location>
        <begin position="195"/>
        <end position="216"/>
    </location>
</feature>
<feature type="transmembrane region" description="Helical" evidence="7">
    <location>
        <begin position="80"/>
        <end position="100"/>
    </location>
</feature>
<dbReference type="AlphaFoldDB" id="A0A1R0XSM8"/>